<dbReference type="Gene3D" id="3.20.20.70">
    <property type="entry name" value="Aldolase class I"/>
    <property type="match status" value="1"/>
</dbReference>
<evidence type="ECO:0000256" key="1">
    <source>
        <dbReference type="ARBA" id="ARBA00022801"/>
    </source>
</evidence>
<dbReference type="InterPro" id="IPR031705">
    <property type="entry name" value="Glyco_hydro_36_C"/>
</dbReference>
<evidence type="ECO:0000256" key="2">
    <source>
        <dbReference type="ARBA" id="ARBA00023295"/>
    </source>
</evidence>
<dbReference type="GO" id="GO:0016798">
    <property type="term" value="F:hydrolase activity, acting on glycosyl bonds"/>
    <property type="evidence" value="ECO:0007669"/>
    <property type="project" value="UniProtKB-KW"/>
</dbReference>
<sequence>MAKFMGKRRLTALVLFLAVVLIVATFPLTKAFATPTQVNDTSGSITYSGAWTYDNATVSVGYYSNDQHYSSTNGNYAQFTFTGTSIQWIGPKNVDLGITQVYIDGVLSASVDMYASSWLKQQVLYSNTSLSNASHTIKLVVTNTKNAASSGYYSSVDAFSYDAPVVTTTLTTVHDTDPGITYSGTWTYGSAAGYENSDQHYSNTNGSYAQFTFTGTAIQWIGPKNVDCGISDVYIDGVKVASVDMYASTLRMQQVLYSNTNLTNASHTIKVVVTNTRNSANTMNYYSSIDAFLYGSPGTAPTWNLNTTDTNLTLTLAGNQPAITQLKNPTQNWNWTPTTTIVPLMNRVTVGSTPYTLNWVYQDATVDTTSGTKVTLRFTSTSPALELKSIWWARPGVGPVEESVTIQNNTGSNVTYNHADVLSNDFTVSADNTVTLNRYDRASVNPSASGVYQDVFAANTNVASTVANDFNTGPWVLPYEMLDRGAVHGLYLGYVWDFGKIMNSTSGNALQIRNQFYLGDSGSVTEASGKIFNVPGMFFGTYKGDTDTGSNAMKKWFWNYKMTPTLKANTNEPLVEYDVNYYSEASINTFLTTDPINTWGVELAKEDAWWTSDVYTDPNFGWAWTPNTTNWPNGFNLGTTIHNKGMLLSLYMGNRYQHNDLATQAGRDAEKAALLTRYDNYHYDYWRSDMESENTNDYLSHEGFLEVLDYMIGNRAGFRWENCSAGGSKKSFDFLQRQTVMTTEDSGNSPGSVENYRRAFYANSFMINSIQMKADNLDYTINTPTFANYEFRTGFLSAWMYGNPSNASTVQPAVYQANIALYKSKQRPILRGADVYHILPIADGVNWDGMQYFNTSLNKGSVLLFHPSASAPTSKIIKLKGLDSAATYTITFQDRTAQNTTMTGADLMNNGINVTGMTGDYASEIMWIN</sequence>
<organism evidence="4 5">
    <name type="scientific">Paenibacillus pectinilyticus</name>
    <dbReference type="NCBI Taxonomy" id="512399"/>
    <lineage>
        <taxon>Bacteria</taxon>
        <taxon>Bacillati</taxon>
        <taxon>Bacillota</taxon>
        <taxon>Bacilli</taxon>
        <taxon>Bacillales</taxon>
        <taxon>Paenibacillaceae</taxon>
        <taxon>Paenibacillus</taxon>
    </lineage>
</organism>
<protein>
    <recommendedName>
        <fullName evidence="3">Glycosyl hydrolase family 36 C-terminal domain-containing protein</fullName>
    </recommendedName>
</protein>
<feature type="domain" description="Glycosyl hydrolase family 36 C-terminal" evidence="3">
    <location>
        <begin position="870"/>
        <end position="928"/>
    </location>
</feature>
<dbReference type="Pfam" id="PF16874">
    <property type="entry name" value="Glyco_hydro_36C"/>
    <property type="match status" value="1"/>
</dbReference>
<dbReference type="InterPro" id="IPR013780">
    <property type="entry name" value="Glyco_hydro_b"/>
</dbReference>
<dbReference type="InterPro" id="IPR013785">
    <property type="entry name" value="Aldolase_TIM"/>
</dbReference>
<evidence type="ECO:0000259" key="3">
    <source>
        <dbReference type="Pfam" id="PF16874"/>
    </source>
</evidence>
<dbReference type="Proteomes" id="UP000093309">
    <property type="component" value="Unassembled WGS sequence"/>
</dbReference>
<evidence type="ECO:0000313" key="5">
    <source>
        <dbReference type="Proteomes" id="UP000093309"/>
    </source>
</evidence>
<dbReference type="Gene3D" id="2.60.120.260">
    <property type="entry name" value="Galactose-binding domain-like"/>
    <property type="match status" value="2"/>
</dbReference>
<proteinExistence type="predicted"/>
<gene>
    <name evidence="4" type="ORF">A8709_15185</name>
</gene>
<dbReference type="STRING" id="512399.A8709_15185"/>
<dbReference type="RefSeq" id="WP_065852333.1">
    <property type="nucleotide sequence ID" value="NZ_LYPC01000014.1"/>
</dbReference>
<dbReference type="SUPFAM" id="SSF51445">
    <property type="entry name" value="(Trans)glycosidases"/>
    <property type="match status" value="1"/>
</dbReference>
<dbReference type="Gene3D" id="2.60.40.1180">
    <property type="entry name" value="Golgi alpha-mannosidase II"/>
    <property type="match status" value="1"/>
</dbReference>
<keyword evidence="2" id="KW-0326">Glycosidase</keyword>
<reference evidence="5" key="1">
    <citation type="submission" date="2016-05" db="EMBL/GenBank/DDBJ databases">
        <title>Paenibacillus oryzae. sp. nov., isolated from the rice root.</title>
        <authorList>
            <person name="Zhang J."/>
            <person name="Zhang X."/>
        </authorList>
    </citation>
    <scope>NUCLEOTIDE SEQUENCE [LARGE SCALE GENOMIC DNA]</scope>
    <source>
        <strain evidence="5">KCTC13222</strain>
    </source>
</reference>
<dbReference type="InterPro" id="IPR017853">
    <property type="entry name" value="GH"/>
</dbReference>
<name>A0A1C1A4C9_9BACL</name>
<comment type="caution">
    <text evidence="4">The sequence shown here is derived from an EMBL/GenBank/DDBJ whole genome shotgun (WGS) entry which is preliminary data.</text>
</comment>
<dbReference type="EMBL" id="LYPC01000014">
    <property type="protein sequence ID" value="OCT15422.1"/>
    <property type="molecule type" value="Genomic_DNA"/>
</dbReference>
<evidence type="ECO:0000313" key="4">
    <source>
        <dbReference type="EMBL" id="OCT15422.1"/>
    </source>
</evidence>
<keyword evidence="5" id="KW-1185">Reference proteome</keyword>
<keyword evidence="1" id="KW-0378">Hydrolase</keyword>
<dbReference type="AlphaFoldDB" id="A0A1C1A4C9"/>
<dbReference type="OrthoDB" id="9807519at2"/>
<accession>A0A1C1A4C9</accession>